<dbReference type="AlphaFoldDB" id="A0A5C3P9U2"/>
<proteinExistence type="predicted"/>
<feature type="region of interest" description="Disordered" evidence="1">
    <location>
        <begin position="516"/>
        <end position="539"/>
    </location>
</feature>
<dbReference type="Proteomes" id="UP000308197">
    <property type="component" value="Unassembled WGS sequence"/>
</dbReference>
<reference evidence="2 3" key="1">
    <citation type="journal article" date="2019" name="Nat. Ecol. Evol.">
        <title>Megaphylogeny resolves global patterns of mushroom evolution.</title>
        <authorList>
            <person name="Varga T."/>
            <person name="Krizsan K."/>
            <person name="Foldi C."/>
            <person name="Dima B."/>
            <person name="Sanchez-Garcia M."/>
            <person name="Sanchez-Ramirez S."/>
            <person name="Szollosi G.J."/>
            <person name="Szarkandi J.G."/>
            <person name="Papp V."/>
            <person name="Albert L."/>
            <person name="Andreopoulos W."/>
            <person name="Angelini C."/>
            <person name="Antonin V."/>
            <person name="Barry K.W."/>
            <person name="Bougher N.L."/>
            <person name="Buchanan P."/>
            <person name="Buyck B."/>
            <person name="Bense V."/>
            <person name="Catcheside P."/>
            <person name="Chovatia M."/>
            <person name="Cooper J."/>
            <person name="Damon W."/>
            <person name="Desjardin D."/>
            <person name="Finy P."/>
            <person name="Geml J."/>
            <person name="Haridas S."/>
            <person name="Hughes K."/>
            <person name="Justo A."/>
            <person name="Karasinski D."/>
            <person name="Kautmanova I."/>
            <person name="Kiss B."/>
            <person name="Kocsube S."/>
            <person name="Kotiranta H."/>
            <person name="LaButti K.M."/>
            <person name="Lechner B.E."/>
            <person name="Liimatainen K."/>
            <person name="Lipzen A."/>
            <person name="Lukacs Z."/>
            <person name="Mihaltcheva S."/>
            <person name="Morgado L.N."/>
            <person name="Niskanen T."/>
            <person name="Noordeloos M.E."/>
            <person name="Ohm R.A."/>
            <person name="Ortiz-Santana B."/>
            <person name="Ovrebo C."/>
            <person name="Racz N."/>
            <person name="Riley R."/>
            <person name="Savchenko A."/>
            <person name="Shiryaev A."/>
            <person name="Soop K."/>
            <person name="Spirin V."/>
            <person name="Szebenyi C."/>
            <person name="Tomsovsky M."/>
            <person name="Tulloss R.E."/>
            <person name="Uehling J."/>
            <person name="Grigoriev I.V."/>
            <person name="Vagvolgyi C."/>
            <person name="Papp T."/>
            <person name="Martin F.M."/>
            <person name="Miettinen O."/>
            <person name="Hibbett D.S."/>
            <person name="Nagy L.G."/>
        </authorList>
    </citation>
    <scope>NUCLEOTIDE SEQUENCE [LARGE SCALE GENOMIC DNA]</scope>
    <source>
        <strain evidence="2 3">HHB13444</strain>
    </source>
</reference>
<feature type="compositionally biased region" description="Acidic residues" evidence="1">
    <location>
        <begin position="518"/>
        <end position="528"/>
    </location>
</feature>
<feature type="compositionally biased region" description="Basic and acidic residues" evidence="1">
    <location>
        <begin position="529"/>
        <end position="539"/>
    </location>
</feature>
<sequence>MSLAVRGASLPHDVIHTIATLVDRADLPPVLLTNRHMNKLLTPVLYATIDLGAWDNIKQCLRTLTAPAESFACGRDLAGLVRTFKLRRPLTRLPYYVSKASLAEDVLRIVARMRNLRSFSSSVWLGEQSSEILYTLLSGSSPLLRSIDMHAGYAPPLSLQDLDTCKWKEAAFQGLPSLHSLKLEAFDSLSAGHMVLLQTLFAACAPTLRSLSLQCRPKAEVWTSVLPPHAIFSSLQALEIDGNALAHPSLAHAAGVRSLKVTSAWDTAHAPPSDIFPGLSELSCPRTLVPTFLPERTAHRRPIQVIRVDNVSLERSDGWHSRDEHPPTCSDLLPVFACLQNSAVPVTSLSFQVERITDGELELLRQALQALEYLAINVTQKAPQHTDTELLSFFVWNLVSYLPRLHTFLVGGGKGPWYTKPLTVAQLERLARISIFFQDEVLRPAIEQCPPSLRRIACLTDSLELFREEDGWHWFAGVFLRDGHGFVHEIKPGPFRWWEEEDAIEVRTPEHSVNGDVEIMEEDSSDSELDTRFLPRSDD</sequence>
<accession>A0A5C3P9U2</accession>
<gene>
    <name evidence="2" type="ORF">K466DRAFT_566450</name>
</gene>
<dbReference type="EMBL" id="ML211238">
    <property type="protein sequence ID" value="TFK85697.1"/>
    <property type="molecule type" value="Genomic_DNA"/>
</dbReference>
<name>A0A5C3P9U2_9APHY</name>
<evidence type="ECO:0000256" key="1">
    <source>
        <dbReference type="SAM" id="MobiDB-lite"/>
    </source>
</evidence>
<dbReference type="STRING" id="1314778.A0A5C3P9U2"/>
<keyword evidence="3" id="KW-1185">Reference proteome</keyword>
<dbReference type="InterPro" id="IPR032675">
    <property type="entry name" value="LRR_dom_sf"/>
</dbReference>
<organism evidence="2 3">
    <name type="scientific">Polyporus arcularius HHB13444</name>
    <dbReference type="NCBI Taxonomy" id="1314778"/>
    <lineage>
        <taxon>Eukaryota</taxon>
        <taxon>Fungi</taxon>
        <taxon>Dikarya</taxon>
        <taxon>Basidiomycota</taxon>
        <taxon>Agaricomycotina</taxon>
        <taxon>Agaricomycetes</taxon>
        <taxon>Polyporales</taxon>
        <taxon>Polyporaceae</taxon>
        <taxon>Polyporus</taxon>
    </lineage>
</organism>
<evidence type="ECO:0000313" key="2">
    <source>
        <dbReference type="EMBL" id="TFK85697.1"/>
    </source>
</evidence>
<dbReference type="Gene3D" id="3.80.10.10">
    <property type="entry name" value="Ribonuclease Inhibitor"/>
    <property type="match status" value="1"/>
</dbReference>
<evidence type="ECO:0000313" key="3">
    <source>
        <dbReference type="Proteomes" id="UP000308197"/>
    </source>
</evidence>
<dbReference type="InParanoid" id="A0A5C3P9U2"/>
<evidence type="ECO:0008006" key="4">
    <source>
        <dbReference type="Google" id="ProtNLM"/>
    </source>
</evidence>
<protein>
    <recommendedName>
        <fullName evidence="4">F-box domain-containing protein</fullName>
    </recommendedName>
</protein>